<dbReference type="Proteomes" id="UP001152622">
    <property type="component" value="Chromosome 2"/>
</dbReference>
<accession>A0A9Q1G8W9</accession>
<protein>
    <submittedName>
        <fullName evidence="1">Uncharacterized protein</fullName>
    </submittedName>
</protein>
<dbReference type="EMBL" id="JAINUF010000002">
    <property type="protein sequence ID" value="KAJ8377188.1"/>
    <property type="molecule type" value="Genomic_DNA"/>
</dbReference>
<dbReference type="AlphaFoldDB" id="A0A9Q1G8W9"/>
<name>A0A9Q1G8W9_SYNKA</name>
<proteinExistence type="predicted"/>
<comment type="caution">
    <text evidence="1">The sequence shown here is derived from an EMBL/GenBank/DDBJ whole genome shotgun (WGS) entry which is preliminary data.</text>
</comment>
<evidence type="ECO:0000313" key="2">
    <source>
        <dbReference type="Proteomes" id="UP001152622"/>
    </source>
</evidence>
<gene>
    <name evidence="1" type="ORF">SKAU_G00077680</name>
</gene>
<keyword evidence="2" id="KW-1185">Reference proteome</keyword>
<evidence type="ECO:0000313" key="1">
    <source>
        <dbReference type="EMBL" id="KAJ8377188.1"/>
    </source>
</evidence>
<reference evidence="1" key="1">
    <citation type="journal article" date="2023" name="Science">
        <title>Genome structures resolve the early diversification of teleost fishes.</title>
        <authorList>
            <person name="Parey E."/>
            <person name="Louis A."/>
            <person name="Montfort J."/>
            <person name="Bouchez O."/>
            <person name="Roques C."/>
            <person name="Iampietro C."/>
            <person name="Lluch J."/>
            <person name="Castinel A."/>
            <person name="Donnadieu C."/>
            <person name="Desvignes T."/>
            <person name="Floi Bucao C."/>
            <person name="Jouanno E."/>
            <person name="Wen M."/>
            <person name="Mejri S."/>
            <person name="Dirks R."/>
            <person name="Jansen H."/>
            <person name="Henkel C."/>
            <person name="Chen W.J."/>
            <person name="Zahm M."/>
            <person name="Cabau C."/>
            <person name="Klopp C."/>
            <person name="Thompson A.W."/>
            <person name="Robinson-Rechavi M."/>
            <person name="Braasch I."/>
            <person name="Lecointre G."/>
            <person name="Bobe J."/>
            <person name="Postlethwait J.H."/>
            <person name="Berthelot C."/>
            <person name="Roest Crollius H."/>
            <person name="Guiguen Y."/>
        </authorList>
    </citation>
    <scope>NUCLEOTIDE SEQUENCE</scope>
    <source>
        <strain evidence="1">WJC10195</strain>
    </source>
</reference>
<organism evidence="1 2">
    <name type="scientific">Synaphobranchus kaupii</name>
    <name type="common">Kaup's arrowtooth eel</name>
    <dbReference type="NCBI Taxonomy" id="118154"/>
    <lineage>
        <taxon>Eukaryota</taxon>
        <taxon>Metazoa</taxon>
        <taxon>Chordata</taxon>
        <taxon>Craniata</taxon>
        <taxon>Vertebrata</taxon>
        <taxon>Euteleostomi</taxon>
        <taxon>Actinopterygii</taxon>
        <taxon>Neopterygii</taxon>
        <taxon>Teleostei</taxon>
        <taxon>Anguilliformes</taxon>
        <taxon>Synaphobranchidae</taxon>
        <taxon>Synaphobranchus</taxon>
    </lineage>
</organism>
<sequence length="68" mass="7503">MPLWSCDLSGHAQRCHSSHVTGAHVNQFYCGHVTGACLWVIDRHCLFLCLPKVSVLSGSSEPLYFSIV</sequence>